<sequence length="1487" mass="164622">MPQTRLAPVSRHLQDGRLSPGQDGRRVSAPEVGVTWQLAANGRSRLSAANERAARAGPVEPWTRALFERCQPPGPGSPPRIRGLGSAGEQGRVERQKLSPEGEEKVRESAVRLLRSHLNLNDLILEVEGPPCDQLCLRQLIDCDGPEAHTNLSSSLIGSALRDQATRLGVPVAVLSSQVVASGLMRICEADTRPPPKVLLTPEQRKKLSSLLEIAQNLLAQNMFSRLYFCQELWKAQNSLLLEAVWRLHVQNVVSIPELLESRADTQAVVVWLCKDLGLLCEQIEVPCPYAEVARAVLADLVQMFVLRGFQKSDGVRGDGAPAQMAQVGLRCSSDELLLVHEVSLPCNGNLEGPFPECLRCVYRFSVFSGPMYQSILSAETLKRWFCHTLTQILTHKPVLKVSDAVQMQREWSFARTPALLSGLYRRLFVILSPEELVGHLQDVLETQEVNWRHVLSCVSTLVICLPDAQQLVNGWVTRLLARAFESWDLDSMVLAFLVVRQAALEGPAVFPSYATWFQATFGSTRGIHSCSKKALVFLFKFLSDLVPFEVPRYLQVHILHPPLVPGKYRTLLTDYVVLAKTRLADLKISIENMGLYEDLSSAGDVTQPQSQASQDVEKALSVFEHTGKVPVAILEASIFRRSYYLSHFLPALLTPRVLPRAPDSREALIESLRRADKIPPALYSAYRQACSTAGQKQPEDAAQGGEVEPSCAEEPLDLLMAALQRLRASMTDPTQHDELSAQVAMVSERLHSVLGLSEDVSSDEAAPVQLSIQAPKLQPLEQRVVDLLLTSFCQNLMAASSVAPPDRQGPWATHFVRALCGHRFLPAMLTRLCQLLHHQGPSLSASHVLGLAALAVHLGESRSELPKVHVGPPAPARGLPIPEFIDSLLPCTAQQASALSAISYSLCKFSQSHELLHSCLSPGLIKKFQFIMFRWFPEARDPPSQEDPASLPWRPLCLPSVDWRRAGLCLWKQRALKELLKQEGLQLTYRDWLQLEIEIQPEVDSLSDTERQDFQQWAIHQHFLPMPSATGGCDGDLEAACTTLVDVLMDFCQSSRSHHHSENSDLVLSGCKGNRDIFSRLQEMAADLEQGPAPLGHAAPHGHFLFGVFRRRLQALTHGWDMASRLQRQRELLTCKRTLLGLPPSMLVSSPRAEQPAAPSCTDFFHLVNSELRNFSHDGALTHDITAHFFRGLLNTCARSRDPSLAADLALTACQTQCPLLLTSALLWWSSLEPELHCRWRRWSQSPLPAELRKLQEAHLFAESVSSPLTPSPAPGPSWLCAAALHFAIQRARKESFRQELGKLDGQGEEARMRPSSLRLFVSLFFFSLMGLLSSYLTPQAIGSLRAVDICADILGCMQRRRISWLLVFQLTEADVPLGRTLLGLAPDHQVRLLPVAFYSLLPYFDEDALLTEDAFLHVALNMYLKLVGLFVAGETGAVWTVAHDGELPTQAGVGPGPISRQTRVMLLAQFTAVGTLTLALPIFLG</sequence>
<feature type="domain" description="Fanconi anaemia group A protein arcN subdomain" evidence="5">
    <location>
        <begin position="715"/>
        <end position="941"/>
    </location>
</feature>
<evidence type="ECO:0000313" key="6">
    <source>
        <dbReference type="EMBL" id="MXQ86406.1"/>
    </source>
</evidence>
<dbReference type="InterPro" id="IPR055277">
    <property type="entry name" value="Fanconi_A_C"/>
</dbReference>
<evidence type="ECO:0000313" key="7">
    <source>
        <dbReference type="Proteomes" id="UP000322234"/>
    </source>
</evidence>
<feature type="compositionally biased region" description="Basic and acidic residues" evidence="1">
    <location>
        <begin position="91"/>
        <end position="104"/>
    </location>
</feature>
<evidence type="ECO:0000256" key="1">
    <source>
        <dbReference type="SAM" id="MobiDB-lite"/>
    </source>
</evidence>
<evidence type="ECO:0000259" key="4">
    <source>
        <dbReference type="Pfam" id="PF24781"/>
    </source>
</evidence>
<evidence type="ECO:0000259" key="3">
    <source>
        <dbReference type="Pfam" id="PF15865"/>
    </source>
</evidence>
<feature type="region of interest" description="Disordered" evidence="1">
    <location>
        <begin position="70"/>
        <end position="104"/>
    </location>
</feature>
<feature type="domain" description="Fanconi anaemia group A protein C-terminal" evidence="2">
    <location>
        <begin position="1281"/>
        <end position="1471"/>
    </location>
</feature>
<comment type="caution">
    <text evidence="6">The sequence shown here is derived from an EMBL/GenBank/DDBJ whole genome shotgun (WGS) entry which is preliminary data.</text>
</comment>
<dbReference type="PANTHER" id="PTHR12047">
    <property type="entry name" value="FANCONI ANEMIA GROUP A PROTEIN"/>
    <property type="match status" value="1"/>
</dbReference>
<dbReference type="GO" id="GO:0043240">
    <property type="term" value="C:Fanconi anaemia nuclear complex"/>
    <property type="evidence" value="ECO:0007669"/>
    <property type="project" value="InterPro"/>
</dbReference>
<dbReference type="InterPro" id="IPR055386">
    <property type="entry name" value="FANCA_helical"/>
</dbReference>
<name>A0A6B0REF6_9CETA</name>
<proteinExistence type="predicted"/>
<evidence type="ECO:0000259" key="2">
    <source>
        <dbReference type="Pfam" id="PF03511"/>
    </source>
</evidence>
<feature type="domain" description="Fanconi anaemia group A protein N-terminal" evidence="3">
    <location>
        <begin position="233"/>
        <end position="590"/>
    </location>
</feature>
<dbReference type="Proteomes" id="UP000322234">
    <property type="component" value="Unassembled WGS sequence"/>
</dbReference>
<keyword evidence="7" id="KW-1185">Reference proteome</keyword>
<dbReference type="Pfam" id="PF03511">
    <property type="entry name" value="FANCA_CTD"/>
    <property type="match status" value="1"/>
</dbReference>
<dbReference type="PANTHER" id="PTHR12047:SF2">
    <property type="entry name" value="FANCONI ANEMIA GROUP A PROTEIN"/>
    <property type="match status" value="1"/>
</dbReference>
<dbReference type="InterPro" id="IPR003516">
    <property type="entry name" value="FANCA"/>
</dbReference>
<dbReference type="GO" id="GO:0036297">
    <property type="term" value="P:interstrand cross-link repair"/>
    <property type="evidence" value="ECO:0007669"/>
    <property type="project" value="InterPro"/>
</dbReference>
<organism evidence="6 7">
    <name type="scientific">Bos mutus</name>
    <name type="common">wild yak</name>
    <dbReference type="NCBI Taxonomy" id="72004"/>
    <lineage>
        <taxon>Eukaryota</taxon>
        <taxon>Metazoa</taxon>
        <taxon>Chordata</taxon>
        <taxon>Craniata</taxon>
        <taxon>Vertebrata</taxon>
        <taxon>Euteleostomi</taxon>
        <taxon>Mammalia</taxon>
        <taxon>Eutheria</taxon>
        <taxon>Laurasiatheria</taxon>
        <taxon>Artiodactyla</taxon>
        <taxon>Ruminantia</taxon>
        <taxon>Pecora</taxon>
        <taxon>Bovidae</taxon>
        <taxon>Bovinae</taxon>
        <taxon>Bos</taxon>
    </lineage>
</organism>
<dbReference type="InterPro" id="IPR055387">
    <property type="entry name" value="FANCA_arcN"/>
</dbReference>
<protein>
    <submittedName>
        <fullName evidence="6">Uncharacterized protein</fullName>
    </submittedName>
</protein>
<dbReference type="Pfam" id="PF15865">
    <property type="entry name" value="Fanconi_A_N"/>
    <property type="match status" value="1"/>
</dbReference>
<gene>
    <name evidence="6" type="ORF">E5288_WYG003168</name>
</gene>
<feature type="domain" description="Fanconi anaemia group A protein helical" evidence="4">
    <location>
        <begin position="610"/>
        <end position="691"/>
    </location>
</feature>
<dbReference type="Pfam" id="PF24783">
    <property type="entry name" value="FANCA_arcN"/>
    <property type="match status" value="1"/>
</dbReference>
<dbReference type="GO" id="GO:0045589">
    <property type="term" value="P:regulation of regulatory T cell differentiation"/>
    <property type="evidence" value="ECO:0007669"/>
    <property type="project" value="TreeGrafter"/>
</dbReference>
<evidence type="ECO:0000259" key="5">
    <source>
        <dbReference type="Pfam" id="PF24783"/>
    </source>
</evidence>
<reference evidence="6" key="1">
    <citation type="submission" date="2019-10" db="EMBL/GenBank/DDBJ databases">
        <title>The sequence and de novo assembly of the wild yak genome.</title>
        <authorList>
            <person name="Liu Y."/>
        </authorList>
    </citation>
    <scope>NUCLEOTIDE SEQUENCE [LARGE SCALE GENOMIC DNA]</scope>
    <source>
        <strain evidence="6">WY2019</strain>
    </source>
</reference>
<dbReference type="Pfam" id="PF24781">
    <property type="entry name" value="FANCA_helical"/>
    <property type="match status" value="1"/>
</dbReference>
<dbReference type="EMBL" id="VBQZ03000032">
    <property type="protein sequence ID" value="MXQ86406.1"/>
    <property type="molecule type" value="Genomic_DNA"/>
</dbReference>
<dbReference type="PRINTS" id="PR00826">
    <property type="entry name" value="FANCONIAGENE"/>
</dbReference>
<feature type="region of interest" description="Disordered" evidence="1">
    <location>
        <begin position="1"/>
        <end position="30"/>
    </location>
</feature>
<dbReference type="InterPro" id="IPR031729">
    <property type="entry name" value="Fanconi_A_N"/>
</dbReference>
<accession>A0A6B0REF6</accession>